<feature type="non-terminal residue" evidence="2">
    <location>
        <position position="1"/>
    </location>
</feature>
<gene>
    <name evidence="2" type="ORF">S01H1_22668</name>
</gene>
<dbReference type="AlphaFoldDB" id="X0UQM6"/>
<name>X0UQM6_9ZZZZ</name>
<evidence type="ECO:0000313" key="2">
    <source>
        <dbReference type="EMBL" id="GAF90805.1"/>
    </source>
</evidence>
<comment type="caution">
    <text evidence="2">The sequence shown here is derived from an EMBL/GenBank/DDBJ whole genome shotgun (WGS) entry which is preliminary data.</text>
</comment>
<reference evidence="2" key="1">
    <citation type="journal article" date="2014" name="Front. Microbiol.">
        <title>High frequency of phylogenetically diverse reductive dehalogenase-homologous genes in deep subseafloor sedimentary metagenomes.</title>
        <authorList>
            <person name="Kawai M."/>
            <person name="Futagami T."/>
            <person name="Toyoda A."/>
            <person name="Takaki Y."/>
            <person name="Nishi S."/>
            <person name="Hori S."/>
            <person name="Arai W."/>
            <person name="Tsubouchi T."/>
            <person name="Morono Y."/>
            <person name="Uchiyama I."/>
            <person name="Ito T."/>
            <person name="Fujiyama A."/>
            <person name="Inagaki F."/>
            <person name="Takami H."/>
        </authorList>
    </citation>
    <scope>NUCLEOTIDE SEQUENCE</scope>
    <source>
        <strain evidence="2">Expedition CK06-06</strain>
    </source>
</reference>
<keyword evidence="1" id="KW-0472">Membrane</keyword>
<accession>X0UQM6</accession>
<evidence type="ECO:0000256" key="1">
    <source>
        <dbReference type="SAM" id="Phobius"/>
    </source>
</evidence>
<keyword evidence="1" id="KW-1133">Transmembrane helix</keyword>
<feature type="transmembrane region" description="Helical" evidence="1">
    <location>
        <begin position="14"/>
        <end position="32"/>
    </location>
</feature>
<evidence type="ECO:0008006" key="3">
    <source>
        <dbReference type="Google" id="ProtNLM"/>
    </source>
</evidence>
<keyword evidence="1" id="KW-0812">Transmembrane</keyword>
<proteinExistence type="predicted"/>
<protein>
    <recommendedName>
        <fullName evidence="3">MotA/TolQ/ExbB proton channel domain-containing protein</fullName>
    </recommendedName>
</protein>
<organism evidence="2">
    <name type="scientific">marine sediment metagenome</name>
    <dbReference type="NCBI Taxonomy" id="412755"/>
    <lineage>
        <taxon>unclassified sequences</taxon>
        <taxon>metagenomes</taxon>
        <taxon>ecological metagenomes</taxon>
    </lineage>
</organism>
<sequence length="49" mass="5523">GTTIGTLNWLLRTLTGTLVGLGTAWFIFPYLAEGFGDIRRQLELRLRNT</sequence>
<dbReference type="EMBL" id="BARS01012847">
    <property type="protein sequence ID" value="GAF90805.1"/>
    <property type="molecule type" value="Genomic_DNA"/>
</dbReference>